<feature type="transmembrane region" description="Helical" evidence="2">
    <location>
        <begin position="36"/>
        <end position="55"/>
    </location>
</feature>
<feature type="region of interest" description="Disordered" evidence="1">
    <location>
        <begin position="1"/>
        <end position="24"/>
    </location>
</feature>
<dbReference type="EMBL" id="JAQJAC010000010">
    <property type="protein sequence ID" value="KAJ5569131.1"/>
    <property type="molecule type" value="Genomic_DNA"/>
</dbReference>
<name>A0AAD6DAK0_9EURO</name>
<keyword evidence="2" id="KW-0812">Transmembrane</keyword>
<gene>
    <name evidence="3" type="ORF">N7450_011617</name>
</gene>
<protein>
    <submittedName>
        <fullName evidence="3">Uncharacterized protein</fullName>
    </submittedName>
</protein>
<evidence type="ECO:0000256" key="2">
    <source>
        <dbReference type="SAM" id="Phobius"/>
    </source>
</evidence>
<sequence>MNDHASPSLPSTPKPRTQADSSNGNHLLSWLRQQKYKIAGATFATNMIGSFILVGRNPYLTGKQKICTGPCICARLGACCHRLVGRV</sequence>
<keyword evidence="2" id="KW-1133">Transmembrane helix</keyword>
<evidence type="ECO:0000256" key="1">
    <source>
        <dbReference type="SAM" id="MobiDB-lite"/>
    </source>
</evidence>
<dbReference type="AlphaFoldDB" id="A0AAD6DAK0"/>
<keyword evidence="4" id="KW-1185">Reference proteome</keyword>
<keyword evidence="2" id="KW-0472">Membrane</keyword>
<evidence type="ECO:0000313" key="4">
    <source>
        <dbReference type="Proteomes" id="UP001216150"/>
    </source>
</evidence>
<feature type="compositionally biased region" description="Polar residues" evidence="1">
    <location>
        <begin position="8"/>
        <end position="24"/>
    </location>
</feature>
<evidence type="ECO:0000313" key="3">
    <source>
        <dbReference type="EMBL" id="KAJ5569131.1"/>
    </source>
</evidence>
<dbReference type="Proteomes" id="UP001216150">
    <property type="component" value="Unassembled WGS sequence"/>
</dbReference>
<proteinExistence type="predicted"/>
<reference evidence="3 4" key="1">
    <citation type="journal article" date="2023" name="IMA Fungus">
        <title>Comparative genomic study of the Penicillium genus elucidates a diverse pangenome and 15 lateral gene transfer events.</title>
        <authorList>
            <person name="Petersen C."/>
            <person name="Sorensen T."/>
            <person name="Nielsen M.R."/>
            <person name="Sondergaard T.E."/>
            <person name="Sorensen J.L."/>
            <person name="Fitzpatrick D.A."/>
            <person name="Frisvad J.C."/>
            <person name="Nielsen K.L."/>
        </authorList>
    </citation>
    <scope>NUCLEOTIDE SEQUENCE [LARGE SCALE GENOMIC DNA]</scope>
    <source>
        <strain evidence="3 4">IBT 29057</strain>
    </source>
</reference>
<comment type="caution">
    <text evidence="3">The sequence shown here is derived from an EMBL/GenBank/DDBJ whole genome shotgun (WGS) entry which is preliminary data.</text>
</comment>
<organism evidence="3 4">
    <name type="scientific">Penicillium hetheringtonii</name>
    <dbReference type="NCBI Taxonomy" id="911720"/>
    <lineage>
        <taxon>Eukaryota</taxon>
        <taxon>Fungi</taxon>
        <taxon>Dikarya</taxon>
        <taxon>Ascomycota</taxon>
        <taxon>Pezizomycotina</taxon>
        <taxon>Eurotiomycetes</taxon>
        <taxon>Eurotiomycetidae</taxon>
        <taxon>Eurotiales</taxon>
        <taxon>Aspergillaceae</taxon>
        <taxon>Penicillium</taxon>
    </lineage>
</organism>
<accession>A0AAD6DAK0</accession>